<name>A0ABN2P8K7_9ACTN</name>
<evidence type="ECO:0000256" key="1">
    <source>
        <dbReference type="SAM" id="SignalP"/>
    </source>
</evidence>
<keyword evidence="3" id="KW-1185">Reference proteome</keyword>
<dbReference type="EMBL" id="BAAAMY010000004">
    <property type="protein sequence ID" value="GAA1915315.1"/>
    <property type="molecule type" value="Genomic_DNA"/>
</dbReference>
<dbReference type="RefSeq" id="WP_344005898.1">
    <property type="nucleotide sequence ID" value="NZ_BAAAMY010000004.1"/>
</dbReference>
<evidence type="ECO:0000313" key="3">
    <source>
        <dbReference type="Proteomes" id="UP001501612"/>
    </source>
</evidence>
<dbReference type="Proteomes" id="UP001501612">
    <property type="component" value="Unassembled WGS sequence"/>
</dbReference>
<evidence type="ECO:0000313" key="2">
    <source>
        <dbReference type="EMBL" id="GAA1915315.1"/>
    </source>
</evidence>
<gene>
    <name evidence="2" type="ORF">GCM10009737_15890</name>
</gene>
<accession>A0ABN2P8K7</accession>
<feature type="chain" id="PRO_5047238018" description="Secreted protein" evidence="1">
    <location>
        <begin position="28"/>
        <end position="199"/>
    </location>
</feature>
<proteinExistence type="predicted"/>
<protein>
    <recommendedName>
        <fullName evidence="4">Secreted protein</fullName>
    </recommendedName>
</protein>
<organism evidence="2 3">
    <name type="scientific">Nocardioides lentus</name>
    <dbReference type="NCBI Taxonomy" id="338077"/>
    <lineage>
        <taxon>Bacteria</taxon>
        <taxon>Bacillati</taxon>
        <taxon>Actinomycetota</taxon>
        <taxon>Actinomycetes</taxon>
        <taxon>Propionibacteriales</taxon>
        <taxon>Nocardioidaceae</taxon>
        <taxon>Nocardioides</taxon>
    </lineage>
</organism>
<reference evidence="2 3" key="1">
    <citation type="journal article" date="2019" name="Int. J. Syst. Evol. Microbiol.">
        <title>The Global Catalogue of Microorganisms (GCM) 10K type strain sequencing project: providing services to taxonomists for standard genome sequencing and annotation.</title>
        <authorList>
            <consortium name="The Broad Institute Genomics Platform"/>
            <consortium name="The Broad Institute Genome Sequencing Center for Infectious Disease"/>
            <person name="Wu L."/>
            <person name="Ma J."/>
        </authorList>
    </citation>
    <scope>NUCLEOTIDE SEQUENCE [LARGE SCALE GENOMIC DNA]</scope>
    <source>
        <strain evidence="2 3">JCM 14046</strain>
    </source>
</reference>
<keyword evidence="1" id="KW-0732">Signal</keyword>
<sequence length="199" mass="20274">MRIVPLLASAAAATALVVAGLAAPAAAATQTRTDAAGDAGEPFGPASEGVLASADIRTLKGVHGADTLTFTFTVADLIAPDFFTDVDASVRMRTPGGTDYRAAFSVFQNQKFLSLSKAGGTTDVDCDGLVGRVLPAKDQLVVVVPRSCVRNPRTVLFGGVTSTASGIGADASVAVDDARRNGGDDLEEIRLGTRPLARG</sequence>
<evidence type="ECO:0008006" key="4">
    <source>
        <dbReference type="Google" id="ProtNLM"/>
    </source>
</evidence>
<feature type="signal peptide" evidence="1">
    <location>
        <begin position="1"/>
        <end position="27"/>
    </location>
</feature>
<comment type="caution">
    <text evidence="2">The sequence shown here is derived from an EMBL/GenBank/DDBJ whole genome shotgun (WGS) entry which is preliminary data.</text>
</comment>